<dbReference type="InterPro" id="IPR050982">
    <property type="entry name" value="Auxin_biosynth/cation_transpt"/>
</dbReference>
<proteinExistence type="predicted"/>
<gene>
    <name evidence="3" type="ORF">GN330_13820</name>
</gene>
<dbReference type="InterPro" id="IPR036188">
    <property type="entry name" value="FAD/NAD-bd_sf"/>
</dbReference>
<keyword evidence="3" id="KW-0503">Monooxygenase</keyword>
<accession>A0A844QG43</accession>
<dbReference type="Proteomes" id="UP000463224">
    <property type="component" value="Unassembled WGS sequence"/>
</dbReference>
<dbReference type="PANTHER" id="PTHR43539:SF91">
    <property type="entry name" value="FAD-DEPENDENT URATE HYDROXYLASE"/>
    <property type="match status" value="1"/>
</dbReference>
<evidence type="ECO:0000313" key="3">
    <source>
        <dbReference type="EMBL" id="MVA98322.1"/>
    </source>
</evidence>
<name>A0A844QG43_9HYPH</name>
<dbReference type="Gene3D" id="3.50.50.60">
    <property type="entry name" value="FAD/NAD(P)-binding domain"/>
    <property type="match status" value="1"/>
</dbReference>
<evidence type="ECO:0000256" key="2">
    <source>
        <dbReference type="SAM" id="MobiDB-lite"/>
    </source>
</evidence>
<sequence>MRKGLDVRELRTDPCADGMHSFAEALDRTAQRAIERHGGYPDNWIPERASTDHDVVVVGGGQSGVAIAFALRRAGITRTAVIDTADEGGEGIWLATARMNALRSPKHLPGPELGLPELGFQAWYEARHGEAAYAEMRSISRLDWADYLVWYRKMVGVSVRFGTRLETIEPAQQGLRLRLSVDGRPKQEVCRKLVLATGFAGSGGVNMPAFIARSLPAELYAHAEEPIDFAALRGRRIAIFGAASSAFDAAAVALEHGAASVHLFCRHDDLERLSVMRMLYYPGSVEHFRLLPDAERWTIMSALCRRAQGPVPDTVRRATRFDTFHLHLGARDPLLETDEVTISLRLGGHDTGFEFDFVIAGTGYKVDLRARPELRSIVDQIALWRDRYRPPAGEEHEDLARHPYLSPGFAFTEKEPGTAPCLKDIHFFGAGALLSNGRNPAEVSGFRHGIPQLVSAIGGDLFTADAAQHVARALGPCQPILTGQEYRDSVWTGQDSQASKPAKNAVKDRLPAGG</sequence>
<keyword evidence="1" id="KW-0560">Oxidoreductase</keyword>
<dbReference type="GO" id="GO:0050660">
    <property type="term" value="F:flavin adenine dinucleotide binding"/>
    <property type="evidence" value="ECO:0007669"/>
    <property type="project" value="TreeGrafter"/>
</dbReference>
<evidence type="ECO:0000313" key="4">
    <source>
        <dbReference type="Proteomes" id="UP000463224"/>
    </source>
</evidence>
<organism evidence="3 4">
    <name type="scientific">Nitratireductor arenosus</name>
    <dbReference type="NCBI Taxonomy" id="2682096"/>
    <lineage>
        <taxon>Bacteria</taxon>
        <taxon>Pseudomonadati</taxon>
        <taxon>Pseudomonadota</taxon>
        <taxon>Alphaproteobacteria</taxon>
        <taxon>Hyphomicrobiales</taxon>
        <taxon>Phyllobacteriaceae</taxon>
        <taxon>Nitratireductor</taxon>
    </lineage>
</organism>
<dbReference type="Pfam" id="PF13738">
    <property type="entry name" value="Pyr_redox_3"/>
    <property type="match status" value="1"/>
</dbReference>
<keyword evidence="4" id="KW-1185">Reference proteome</keyword>
<dbReference type="SUPFAM" id="SSF51905">
    <property type="entry name" value="FAD/NAD(P)-binding domain"/>
    <property type="match status" value="2"/>
</dbReference>
<dbReference type="PANTHER" id="PTHR43539">
    <property type="entry name" value="FLAVIN-BINDING MONOOXYGENASE-LIKE PROTEIN (AFU_ORTHOLOGUE AFUA_4G09220)"/>
    <property type="match status" value="1"/>
</dbReference>
<dbReference type="EMBL" id="WPHG01000003">
    <property type="protein sequence ID" value="MVA98322.1"/>
    <property type="molecule type" value="Genomic_DNA"/>
</dbReference>
<feature type="compositionally biased region" description="Basic and acidic residues" evidence="2">
    <location>
        <begin position="505"/>
        <end position="514"/>
    </location>
</feature>
<reference evidence="3 4" key="1">
    <citation type="submission" date="2019-12" db="EMBL/GenBank/DDBJ databases">
        <title>Nitratireductor arenosus sp. nov., Isolated from sea sand, Jeju island, South Korea.</title>
        <authorList>
            <person name="Kim W."/>
        </authorList>
    </citation>
    <scope>NUCLEOTIDE SEQUENCE [LARGE SCALE GENOMIC DNA]</scope>
    <source>
        <strain evidence="3 4">CAU 1489</strain>
    </source>
</reference>
<comment type="caution">
    <text evidence="3">The sequence shown here is derived from an EMBL/GenBank/DDBJ whole genome shotgun (WGS) entry which is preliminary data.</text>
</comment>
<evidence type="ECO:0000256" key="1">
    <source>
        <dbReference type="ARBA" id="ARBA00023002"/>
    </source>
</evidence>
<feature type="region of interest" description="Disordered" evidence="2">
    <location>
        <begin position="491"/>
        <end position="514"/>
    </location>
</feature>
<protein>
    <submittedName>
        <fullName evidence="3">SidA/IucD/PvdA family monooxygenase</fullName>
    </submittedName>
</protein>
<dbReference type="GO" id="GO:0004497">
    <property type="term" value="F:monooxygenase activity"/>
    <property type="evidence" value="ECO:0007669"/>
    <property type="project" value="UniProtKB-KW"/>
</dbReference>
<dbReference type="AlphaFoldDB" id="A0A844QG43"/>